<protein>
    <submittedName>
        <fullName evidence="2">Putative abortive infection phage resistance protein</fullName>
    </submittedName>
</protein>
<dbReference type="Proteomes" id="UP000298860">
    <property type="component" value="Unassembled WGS sequence"/>
</dbReference>
<keyword evidence="3" id="KW-1185">Reference proteome</keyword>
<dbReference type="InterPro" id="IPR018891">
    <property type="entry name" value="AIPR_C"/>
</dbReference>
<name>A0A4D4JEF2_9PSEU</name>
<evidence type="ECO:0000259" key="1">
    <source>
        <dbReference type="Pfam" id="PF10592"/>
    </source>
</evidence>
<evidence type="ECO:0000313" key="3">
    <source>
        <dbReference type="Proteomes" id="UP000298860"/>
    </source>
</evidence>
<proteinExistence type="predicted"/>
<gene>
    <name evidence="2" type="primary">abiR</name>
    <name evidence="2" type="ORF">GTS_46710</name>
</gene>
<dbReference type="AlphaFoldDB" id="A0A4D4JEF2"/>
<feature type="domain" description="Abortive phage infection protein C-terminal" evidence="1">
    <location>
        <begin position="241"/>
        <end position="393"/>
    </location>
</feature>
<reference evidence="3" key="1">
    <citation type="submission" date="2019-04" db="EMBL/GenBank/DDBJ databases">
        <title>Draft genome sequence of Pseudonocardiaceae bacterium SL3-2-4.</title>
        <authorList>
            <person name="Ningsih F."/>
            <person name="Yokota A."/>
            <person name="Sakai Y."/>
            <person name="Nanatani K."/>
            <person name="Yabe S."/>
            <person name="Oetari A."/>
            <person name="Sjamsuridzal W."/>
        </authorList>
    </citation>
    <scope>NUCLEOTIDE SEQUENCE [LARGE SCALE GENOMIC DNA]</scope>
    <source>
        <strain evidence="3">SL3-2-4</strain>
    </source>
</reference>
<evidence type="ECO:0000313" key="2">
    <source>
        <dbReference type="EMBL" id="GDY33038.1"/>
    </source>
</evidence>
<accession>A0A4D4JEF2</accession>
<sequence length="693" mass="76159">MIPPQVRHVKDALVREFTDHINLDDIANRPQQEQEQAFLSRALAALALRDLTGLDAAHAAAGVIDGQDDHGIDAVAVSEGGSHLWLVQAKWSDKGKAALDQGSALKLRDGLDHILSGRYSKFNARFQALAERVDGVIDNAQCRITLVLALCGKSTLDRHAQEVLDKACDDLNIDVPMLDYAVVGLSEFHRMVRLGIAERKANLNVLLENFSHIQEPYRAYYGTIPVAQVAEWYSQHGTRLFSQNIRDSLGLTEVNRSLVQTLVTEPEHFWYFNNGITVLCDSVQRSARNATTIGGPVELQLSGASVVNGAQTVASIHSGMRQAPDTAGAARVWVRLISLENCPNGFATDVTRATNTQNRVEGQDFAALDETQARLRDDFVLSLGKSYVVKRGEEKPAADAGCSISEAAVALACAHRNPEMSVRVKQDRLWEGDTLASVFGHNPNAYRVWRCVLISREVRKSLATLQKDHEGRAVAIATHGDLMVAHAVFRQLGPEQFDDPACDWDSVVTRVPQLTATALDWLIHHVDAQFGPTSYPVAVFKNAAKCRQLADAVLKDVAAGHSVPELPPEYRPVAPETTTRATPAVKVLVEAKRIADGTTLEFRPVTGPERKALAHWLAEDPRRGRANWVNNSNRPLLWTADGRRYSPSRLVAVMLEQARGYPPTAVQGTSRWFVPGEGSLVEIADRVRREEAS</sequence>
<dbReference type="Pfam" id="PF10592">
    <property type="entry name" value="AIPR"/>
    <property type="match status" value="1"/>
</dbReference>
<comment type="caution">
    <text evidence="2">The sequence shown here is derived from an EMBL/GenBank/DDBJ whole genome shotgun (WGS) entry which is preliminary data.</text>
</comment>
<dbReference type="EMBL" id="BJFL01000032">
    <property type="protein sequence ID" value="GDY33038.1"/>
    <property type="molecule type" value="Genomic_DNA"/>
</dbReference>
<dbReference type="RefSeq" id="WP_137816018.1">
    <property type="nucleotide sequence ID" value="NZ_BJFL01000032.1"/>
</dbReference>
<organism evidence="2 3">
    <name type="scientific">Gandjariella thermophila</name>
    <dbReference type="NCBI Taxonomy" id="1931992"/>
    <lineage>
        <taxon>Bacteria</taxon>
        <taxon>Bacillati</taxon>
        <taxon>Actinomycetota</taxon>
        <taxon>Actinomycetes</taxon>
        <taxon>Pseudonocardiales</taxon>
        <taxon>Pseudonocardiaceae</taxon>
        <taxon>Gandjariella</taxon>
    </lineage>
</organism>
<dbReference type="OrthoDB" id="9806213at2"/>